<dbReference type="EMBL" id="QLIX01000049">
    <property type="protein sequence ID" value="RAI54576.1"/>
    <property type="molecule type" value="Genomic_DNA"/>
</dbReference>
<dbReference type="CDD" id="cd00156">
    <property type="entry name" value="REC"/>
    <property type="match status" value="1"/>
</dbReference>
<accession>A0A327LVX6</accession>
<reference evidence="5" key="1">
    <citation type="submission" date="2018-06" db="EMBL/GenBank/DDBJ databases">
        <authorList>
            <person name="Khan S.A."/>
        </authorList>
    </citation>
    <scope>NUCLEOTIDE SEQUENCE [LARGE SCALE GENOMIC DNA]</scope>
    <source>
        <strain evidence="5">DB-1506</strain>
    </source>
</reference>
<keyword evidence="5" id="KW-1185">Reference proteome</keyword>
<name>A0A327LVX6_9PROT</name>
<organism evidence="4 5">
    <name type="scientific">Roseicella frigidaeris</name>
    <dbReference type="NCBI Taxonomy" id="2230885"/>
    <lineage>
        <taxon>Bacteria</taxon>
        <taxon>Pseudomonadati</taxon>
        <taxon>Pseudomonadota</taxon>
        <taxon>Alphaproteobacteria</taxon>
        <taxon>Acetobacterales</taxon>
        <taxon>Roseomonadaceae</taxon>
        <taxon>Roseicella</taxon>
    </lineage>
</organism>
<dbReference type="SUPFAM" id="SSF52172">
    <property type="entry name" value="CheY-like"/>
    <property type="match status" value="1"/>
</dbReference>
<dbReference type="OrthoDB" id="7326651at2"/>
<comment type="caution">
    <text evidence="4">The sequence shown here is derived from an EMBL/GenBank/DDBJ whole genome shotgun (WGS) entry which is preliminary data.</text>
</comment>
<dbReference type="AlphaFoldDB" id="A0A327LVX6"/>
<dbReference type="InterPro" id="IPR050595">
    <property type="entry name" value="Bact_response_regulator"/>
</dbReference>
<dbReference type="PANTHER" id="PTHR44591:SF21">
    <property type="entry name" value="TWO-COMPONENT RESPONSE REGULATOR"/>
    <property type="match status" value="1"/>
</dbReference>
<evidence type="ECO:0000256" key="2">
    <source>
        <dbReference type="PROSITE-ProRule" id="PRU00169"/>
    </source>
</evidence>
<dbReference type="Gene3D" id="3.40.50.2300">
    <property type="match status" value="1"/>
</dbReference>
<dbReference type="GO" id="GO:0000160">
    <property type="term" value="P:phosphorelay signal transduction system"/>
    <property type="evidence" value="ECO:0007669"/>
    <property type="project" value="InterPro"/>
</dbReference>
<dbReference type="PROSITE" id="PS50110">
    <property type="entry name" value="RESPONSE_REGULATORY"/>
    <property type="match status" value="1"/>
</dbReference>
<sequence>MQVLVVEDELLIRMLVCNLLEEAGFACVEACNAAQALALLDGGRCRPAILVSDYNLGPGPNGQDLARLASQRLPGLPTVFMTGNPEAFDGYAFGPAERLLAKPFSVAALLAAVQEVGRGPGRARGAGHPGWKSAALEPA</sequence>
<dbReference type="InterPro" id="IPR001789">
    <property type="entry name" value="Sig_transdc_resp-reg_receiver"/>
</dbReference>
<proteinExistence type="predicted"/>
<dbReference type="SMART" id="SM00448">
    <property type="entry name" value="REC"/>
    <property type="match status" value="1"/>
</dbReference>
<dbReference type="RefSeq" id="WP_111472805.1">
    <property type="nucleotide sequence ID" value="NZ_QLIX01000049.1"/>
</dbReference>
<evidence type="ECO:0000259" key="3">
    <source>
        <dbReference type="PROSITE" id="PS50110"/>
    </source>
</evidence>
<feature type="domain" description="Response regulatory" evidence="3">
    <location>
        <begin position="2"/>
        <end position="117"/>
    </location>
</feature>
<feature type="modified residue" description="4-aspartylphosphate" evidence="2">
    <location>
        <position position="53"/>
    </location>
</feature>
<dbReference type="PANTHER" id="PTHR44591">
    <property type="entry name" value="STRESS RESPONSE REGULATOR PROTEIN 1"/>
    <property type="match status" value="1"/>
</dbReference>
<dbReference type="Proteomes" id="UP000249065">
    <property type="component" value="Unassembled WGS sequence"/>
</dbReference>
<gene>
    <name evidence="4" type="ORF">DOO78_26050</name>
</gene>
<evidence type="ECO:0000256" key="1">
    <source>
        <dbReference type="ARBA" id="ARBA00022553"/>
    </source>
</evidence>
<keyword evidence="1 2" id="KW-0597">Phosphoprotein</keyword>
<evidence type="ECO:0000313" key="4">
    <source>
        <dbReference type="EMBL" id="RAI54576.1"/>
    </source>
</evidence>
<protein>
    <recommendedName>
        <fullName evidence="3">Response regulatory domain-containing protein</fullName>
    </recommendedName>
</protein>
<dbReference type="InterPro" id="IPR011006">
    <property type="entry name" value="CheY-like_superfamily"/>
</dbReference>
<evidence type="ECO:0000313" key="5">
    <source>
        <dbReference type="Proteomes" id="UP000249065"/>
    </source>
</evidence>
<dbReference type="Pfam" id="PF00072">
    <property type="entry name" value="Response_reg"/>
    <property type="match status" value="1"/>
</dbReference>